<feature type="non-terminal residue" evidence="1">
    <location>
        <position position="1"/>
    </location>
</feature>
<proteinExistence type="predicted"/>
<name>A0AAV2RW12_MEGNR</name>
<dbReference type="Proteomes" id="UP001497623">
    <property type="component" value="Unassembled WGS sequence"/>
</dbReference>
<reference evidence="1 2" key="1">
    <citation type="submission" date="2024-05" db="EMBL/GenBank/DDBJ databases">
        <authorList>
            <person name="Wallberg A."/>
        </authorList>
    </citation>
    <scope>NUCLEOTIDE SEQUENCE [LARGE SCALE GENOMIC DNA]</scope>
</reference>
<dbReference type="AlphaFoldDB" id="A0AAV2RW12"/>
<comment type="caution">
    <text evidence="1">The sequence shown here is derived from an EMBL/GenBank/DDBJ whole genome shotgun (WGS) entry which is preliminary data.</text>
</comment>
<evidence type="ECO:0000313" key="2">
    <source>
        <dbReference type="Proteomes" id="UP001497623"/>
    </source>
</evidence>
<sequence length="104" mass="12046">QVCTGHSSYSQVTNHQVQRVHQKLLYFRSSKAKIISRLLVLHPCYLSLKGCWMCKIKYWVNPTLYEKRLLESPRLNKKNRGFKKYIFLGPAGSGNLGARSLHLL</sequence>
<accession>A0AAV2RW12</accession>
<gene>
    <name evidence="1" type="ORF">MNOR_LOCUS28811</name>
</gene>
<dbReference type="EMBL" id="CAXKWB010032428">
    <property type="protein sequence ID" value="CAL4141154.1"/>
    <property type="molecule type" value="Genomic_DNA"/>
</dbReference>
<keyword evidence="2" id="KW-1185">Reference proteome</keyword>
<protein>
    <recommendedName>
        <fullName evidence="3">Maturase K</fullName>
    </recommendedName>
</protein>
<organism evidence="1 2">
    <name type="scientific">Meganyctiphanes norvegica</name>
    <name type="common">Northern krill</name>
    <name type="synonym">Thysanopoda norvegica</name>
    <dbReference type="NCBI Taxonomy" id="48144"/>
    <lineage>
        <taxon>Eukaryota</taxon>
        <taxon>Metazoa</taxon>
        <taxon>Ecdysozoa</taxon>
        <taxon>Arthropoda</taxon>
        <taxon>Crustacea</taxon>
        <taxon>Multicrustacea</taxon>
        <taxon>Malacostraca</taxon>
        <taxon>Eumalacostraca</taxon>
        <taxon>Eucarida</taxon>
        <taxon>Euphausiacea</taxon>
        <taxon>Euphausiidae</taxon>
        <taxon>Meganyctiphanes</taxon>
    </lineage>
</organism>
<evidence type="ECO:0008006" key="3">
    <source>
        <dbReference type="Google" id="ProtNLM"/>
    </source>
</evidence>
<evidence type="ECO:0000313" key="1">
    <source>
        <dbReference type="EMBL" id="CAL4141154.1"/>
    </source>
</evidence>